<dbReference type="SUPFAM" id="SSF49464">
    <property type="entry name" value="Carboxypeptidase regulatory domain-like"/>
    <property type="match status" value="1"/>
</dbReference>
<evidence type="ECO:0000313" key="2">
    <source>
        <dbReference type="EMBL" id="KYC42130.1"/>
    </source>
</evidence>
<accession>A0A139XBQ5</accession>
<dbReference type="STRING" id="128403.WA1_19225"/>
<dbReference type="Gene3D" id="2.60.40.1120">
    <property type="entry name" value="Carboxypeptidase-like, regulatory domain"/>
    <property type="match status" value="1"/>
</dbReference>
<reference evidence="2 3" key="1">
    <citation type="journal article" date="2013" name="Genome Biol. Evol.">
        <title>Genomes of Stigonematalean cyanobacteria (subsection V) and the evolution of oxygenic photosynthesis from prokaryotes to plastids.</title>
        <authorList>
            <person name="Dagan T."/>
            <person name="Roettger M."/>
            <person name="Stucken K."/>
            <person name="Landan G."/>
            <person name="Koch R."/>
            <person name="Major P."/>
            <person name="Gould S.B."/>
            <person name="Goremykin V.V."/>
            <person name="Rippka R."/>
            <person name="Tandeau de Marsac N."/>
            <person name="Gugger M."/>
            <person name="Lockhart P.J."/>
            <person name="Allen J.F."/>
            <person name="Brune I."/>
            <person name="Maus I."/>
            <person name="Puhler A."/>
            <person name="Martin W.F."/>
        </authorList>
    </citation>
    <scope>NUCLEOTIDE SEQUENCE [LARGE SCALE GENOMIC DNA]</scope>
    <source>
        <strain evidence="2 3">PCC 7110</strain>
    </source>
</reference>
<dbReference type="OrthoDB" id="513909at2"/>
<dbReference type="InterPro" id="IPR008969">
    <property type="entry name" value="CarboxyPept-like_regulatory"/>
</dbReference>
<gene>
    <name evidence="2" type="ORF">WA1_19225</name>
</gene>
<protein>
    <submittedName>
        <fullName evidence="2">Uncharacterized protein</fullName>
    </submittedName>
</protein>
<dbReference type="EMBL" id="ANNX02000020">
    <property type="protein sequence ID" value="KYC42130.1"/>
    <property type="molecule type" value="Genomic_DNA"/>
</dbReference>
<keyword evidence="1" id="KW-1133">Transmembrane helix</keyword>
<keyword evidence="1" id="KW-0812">Transmembrane</keyword>
<proteinExistence type="predicted"/>
<comment type="caution">
    <text evidence="2">The sequence shown here is derived from an EMBL/GenBank/DDBJ whole genome shotgun (WGS) entry which is preliminary data.</text>
</comment>
<evidence type="ECO:0000313" key="3">
    <source>
        <dbReference type="Proteomes" id="UP000076925"/>
    </source>
</evidence>
<feature type="transmembrane region" description="Helical" evidence="1">
    <location>
        <begin position="118"/>
        <end position="139"/>
    </location>
</feature>
<organism evidence="2 3">
    <name type="scientific">Scytonema hofmannii PCC 7110</name>
    <dbReference type="NCBI Taxonomy" id="128403"/>
    <lineage>
        <taxon>Bacteria</taxon>
        <taxon>Bacillati</taxon>
        <taxon>Cyanobacteriota</taxon>
        <taxon>Cyanophyceae</taxon>
        <taxon>Nostocales</taxon>
        <taxon>Scytonemataceae</taxon>
        <taxon>Scytonema</taxon>
    </lineage>
</organism>
<dbReference type="Proteomes" id="UP000076925">
    <property type="component" value="Unassembled WGS sequence"/>
</dbReference>
<dbReference type="AlphaFoldDB" id="A0A139XBQ5"/>
<dbReference type="RefSeq" id="WP_017741947.1">
    <property type="nucleotide sequence ID" value="NZ_KQ976354.1"/>
</dbReference>
<sequence>MAKVNYIGRILDREKHAPIGGAKISIGLPGKELIVYTDLEGIYKFPVDFGNYSVLEGEIKVEAKNYKSYSAFLRLSPENKDLGDIRLVYPHHQESDRKLQTSVSSVTSVRSESSENNIALPLVAAIMVVFALIVAAMTLPSSQENQPQEIPENTINLQAPINIAKFPF</sequence>
<keyword evidence="1" id="KW-0472">Membrane</keyword>
<evidence type="ECO:0000256" key="1">
    <source>
        <dbReference type="SAM" id="Phobius"/>
    </source>
</evidence>
<keyword evidence="3" id="KW-1185">Reference proteome</keyword>
<name>A0A139XBQ5_9CYAN</name>